<evidence type="ECO:0000313" key="7">
    <source>
        <dbReference type="EMBL" id="TCV03411.1"/>
    </source>
</evidence>
<evidence type="ECO:0000256" key="2">
    <source>
        <dbReference type="ARBA" id="ARBA00022475"/>
    </source>
</evidence>
<accession>A0A4R3VGL8</accession>
<keyword evidence="5 6" id="KW-0472">Membrane</keyword>
<dbReference type="Proteomes" id="UP000295110">
    <property type="component" value="Unassembled WGS sequence"/>
</dbReference>
<evidence type="ECO:0000256" key="6">
    <source>
        <dbReference type="SAM" id="Phobius"/>
    </source>
</evidence>
<feature type="transmembrane region" description="Helical" evidence="6">
    <location>
        <begin position="89"/>
        <end position="109"/>
    </location>
</feature>
<gene>
    <name evidence="7" type="ORF">EV671_100365</name>
</gene>
<keyword evidence="8" id="KW-1185">Reference proteome</keyword>
<dbReference type="RefSeq" id="WP_132569922.1">
    <property type="nucleotide sequence ID" value="NZ_CBCSGL010000002.1"/>
</dbReference>
<comment type="caution">
    <text evidence="7">The sequence shown here is derived from an EMBL/GenBank/DDBJ whole genome shotgun (WGS) entry which is preliminary data.</text>
</comment>
<reference evidence="7 8" key="1">
    <citation type="submission" date="2019-03" db="EMBL/GenBank/DDBJ databases">
        <title>Genomic Encyclopedia of Type Strains, Phase IV (KMG-IV): sequencing the most valuable type-strain genomes for metagenomic binning, comparative biology and taxonomic classification.</title>
        <authorList>
            <person name="Goeker M."/>
        </authorList>
    </citation>
    <scope>NUCLEOTIDE SEQUENCE [LARGE SCALE GENOMIC DNA]</scope>
    <source>
        <strain evidence="7 8">DSM 654</strain>
    </source>
</reference>
<feature type="transmembrane region" description="Helical" evidence="6">
    <location>
        <begin position="154"/>
        <end position="175"/>
    </location>
</feature>
<evidence type="ECO:0000256" key="1">
    <source>
        <dbReference type="ARBA" id="ARBA00004651"/>
    </source>
</evidence>
<sequence length="207" mass="22169">MKDAAARISRSFRHSRLEDVQALLTGTLFAALGVALFKQAGMLSGGTVGIAFLGHYASGWPFGALFFAINLPFYGLAWRRMGRAFTVKTVIAVTLMAALSEALPHWLSINTLNPLFAAVGGGLLIGAGMLILFRHRASLGGLNVLVLWLQETRGWRAGYMQAGLDAAILLAGLPWVPWPRIALSLLGMAAINAALAINHRPGRYMAT</sequence>
<evidence type="ECO:0000256" key="3">
    <source>
        <dbReference type="ARBA" id="ARBA00022692"/>
    </source>
</evidence>
<dbReference type="InterPro" id="IPR003740">
    <property type="entry name" value="YitT"/>
</dbReference>
<feature type="transmembrane region" description="Helical" evidence="6">
    <location>
        <begin position="115"/>
        <end position="133"/>
    </location>
</feature>
<feature type="transmembrane region" description="Helical" evidence="6">
    <location>
        <begin position="57"/>
        <end position="77"/>
    </location>
</feature>
<feature type="transmembrane region" description="Helical" evidence="6">
    <location>
        <begin position="20"/>
        <end position="37"/>
    </location>
</feature>
<evidence type="ECO:0000256" key="4">
    <source>
        <dbReference type="ARBA" id="ARBA00022989"/>
    </source>
</evidence>
<dbReference type="InterPro" id="IPR051461">
    <property type="entry name" value="UPF0750_membrane"/>
</dbReference>
<dbReference type="Pfam" id="PF02588">
    <property type="entry name" value="YitT_membrane"/>
    <property type="match status" value="1"/>
</dbReference>
<protein>
    <submittedName>
        <fullName evidence="7">Putative 5xTM membrane YitT family protein</fullName>
    </submittedName>
</protein>
<dbReference type="AlphaFoldDB" id="A0A4R3VGL8"/>
<dbReference type="PANTHER" id="PTHR33545">
    <property type="entry name" value="UPF0750 MEMBRANE PROTEIN YITT-RELATED"/>
    <property type="match status" value="1"/>
</dbReference>
<dbReference type="EMBL" id="SMBU01000003">
    <property type="protein sequence ID" value="TCV03411.1"/>
    <property type="molecule type" value="Genomic_DNA"/>
</dbReference>
<evidence type="ECO:0000256" key="5">
    <source>
        <dbReference type="ARBA" id="ARBA00023136"/>
    </source>
</evidence>
<proteinExistence type="predicted"/>
<keyword evidence="2" id="KW-1003">Cell membrane</keyword>
<dbReference type="OrthoDB" id="3296441at2"/>
<dbReference type="GO" id="GO:0005886">
    <property type="term" value="C:plasma membrane"/>
    <property type="evidence" value="ECO:0007669"/>
    <property type="project" value="UniProtKB-SubCell"/>
</dbReference>
<organism evidence="7 8">
    <name type="scientific">Roseateles saccharophilus</name>
    <name type="common">Pseudomonas saccharophila</name>
    <dbReference type="NCBI Taxonomy" id="304"/>
    <lineage>
        <taxon>Bacteria</taxon>
        <taxon>Pseudomonadati</taxon>
        <taxon>Pseudomonadota</taxon>
        <taxon>Betaproteobacteria</taxon>
        <taxon>Burkholderiales</taxon>
        <taxon>Sphaerotilaceae</taxon>
        <taxon>Roseateles</taxon>
    </lineage>
</organism>
<comment type="subcellular location">
    <subcellularLocation>
        <location evidence="1">Cell membrane</location>
        <topology evidence="1">Multi-pass membrane protein</topology>
    </subcellularLocation>
</comment>
<keyword evidence="3 6" id="KW-0812">Transmembrane</keyword>
<keyword evidence="4 6" id="KW-1133">Transmembrane helix</keyword>
<feature type="transmembrane region" description="Helical" evidence="6">
    <location>
        <begin position="181"/>
        <end position="198"/>
    </location>
</feature>
<name>A0A4R3VGL8_ROSSA</name>
<evidence type="ECO:0000313" key="8">
    <source>
        <dbReference type="Proteomes" id="UP000295110"/>
    </source>
</evidence>
<dbReference type="PANTHER" id="PTHR33545:SF5">
    <property type="entry name" value="UPF0750 MEMBRANE PROTEIN YITT"/>
    <property type="match status" value="1"/>
</dbReference>